<keyword evidence="3 11" id="KW-0963">Cytoplasm</keyword>
<comment type="catalytic activity">
    <reaction evidence="11">
        <text>apo-[ACP] + CoA = holo-[ACP] + adenosine 3',5'-bisphosphate + H(+)</text>
        <dbReference type="Rhea" id="RHEA:12068"/>
        <dbReference type="Rhea" id="RHEA-COMP:9685"/>
        <dbReference type="Rhea" id="RHEA-COMP:9690"/>
        <dbReference type="ChEBI" id="CHEBI:15378"/>
        <dbReference type="ChEBI" id="CHEBI:29999"/>
        <dbReference type="ChEBI" id="CHEBI:57287"/>
        <dbReference type="ChEBI" id="CHEBI:58343"/>
        <dbReference type="ChEBI" id="CHEBI:64479"/>
        <dbReference type="EC" id="2.7.8.7"/>
    </reaction>
</comment>
<gene>
    <name evidence="11" type="primary">acpS</name>
    <name evidence="13" type="ORF">CR203_22410</name>
</gene>
<dbReference type="AlphaFoldDB" id="A0A3A9KCJ5"/>
<comment type="similarity">
    <text evidence="2">Belongs to the P-Pant transferase superfamily. Gsp/Sfp/HetI/AcpT family.</text>
</comment>
<dbReference type="InterPro" id="IPR037143">
    <property type="entry name" value="4-PPantetheinyl_Trfase_dom_sf"/>
</dbReference>
<evidence type="ECO:0000256" key="1">
    <source>
        <dbReference type="ARBA" id="ARBA00001946"/>
    </source>
</evidence>
<evidence type="ECO:0000256" key="3">
    <source>
        <dbReference type="ARBA" id="ARBA00022490"/>
    </source>
</evidence>
<keyword evidence="14" id="KW-1185">Reference proteome</keyword>
<evidence type="ECO:0000256" key="7">
    <source>
        <dbReference type="ARBA" id="ARBA00022832"/>
    </source>
</evidence>
<dbReference type="PANTHER" id="PTHR12215:SF10">
    <property type="entry name" value="L-AMINOADIPATE-SEMIALDEHYDE DEHYDROGENASE-PHOSPHOPANTETHEINYL TRANSFERASE"/>
    <property type="match status" value="1"/>
</dbReference>
<dbReference type="EMBL" id="PDOE01000022">
    <property type="protein sequence ID" value="RKL65105.1"/>
    <property type="molecule type" value="Genomic_DNA"/>
</dbReference>
<evidence type="ECO:0000256" key="6">
    <source>
        <dbReference type="ARBA" id="ARBA00022723"/>
    </source>
</evidence>
<keyword evidence="10 11" id="KW-0275">Fatty acid biosynthesis</keyword>
<comment type="caution">
    <text evidence="13">The sequence shown here is derived from an EMBL/GenBank/DDBJ whole genome shotgun (WGS) entry which is preliminary data.</text>
</comment>
<dbReference type="Pfam" id="PF01648">
    <property type="entry name" value="ACPS"/>
    <property type="match status" value="1"/>
</dbReference>
<accession>A0A3A9KCJ5</accession>
<comment type="similarity">
    <text evidence="11">Belongs to the P-Pant transferase superfamily. AcpS family.</text>
</comment>
<dbReference type="InterPro" id="IPR008278">
    <property type="entry name" value="4-PPantetheinyl_Trfase_dom"/>
</dbReference>
<dbReference type="InterPro" id="IPR050559">
    <property type="entry name" value="P-Pant_transferase_sf"/>
</dbReference>
<keyword evidence="9 11" id="KW-0443">Lipid metabolism</keyword>
<dbReference type="GO" id="GO:0005829">
    <property type="term" value="C:cytosol"/>
    <property type="evidence" value="ECO:0007669"/>
    <property type="project" value="TreeGrafter"/>
</dbReference>
<dbReference type="EC" id="2.7.8.7" evidence="11"/>
<dbReference type="Proteomes" id="UP000281498">
    <property type="component" value="Unassembled WGS sequence"/>
</dbReference>
<evidence type="ECO:0000313" key="14">
    <source>
        <dbReference type="Proteomes" id="UP000281498"/>
    </source>
</evidence>
<dbReference type="GO" id="GO:0000287">
    <property type="term" value="F:magnesium ion binding"/>
    <property type="evidence" value="ECO:0007669"/>
    <property type="project" value="UniProtKB-UniRule"/>
</dbReference>
<evidence type="ECO:0000313" key="13">
    <source>
        <dbReference type="EMBL" id="RKL65105.1"/>
    </source>
</evidence>
<keyword evidence="5 11" id="KW-0808">Transferase</keyword>
<dbReference type="GO" id="GO:0019878">
    <property type="term" value="P:lysine biosynthetic process via aminoadipic acid"/>
    <property type="evidence" value="ECO:0007669"/>
    <property type="project" value="TreeGrafter"/>
</dbReference>
<dbReference type="NCBIfam" id="TIGR00556">
    <property type="entry name" value="pantethn_trn"/>
    <property type="match status" value="1"/>
</dbReference>
<evidence type="ECO:0000256" key="11">
    <source>
        <dbReference type="HAMAP-Rule" id="MF_00101"/>
    </source>
</evidence>
<comment type="cofactor">
    <cofactor evidence="1 11">
        <name>Mg(2+)</name>
        <dbReference type="ChEBI" id="CHEBI:18420"/>
    </cofactor>
</comment>
<feature type="binding site" evidence="11">
    <location>
        <position position="8"/>
    </location>
    <ligand>
        <name>Mg(2+)</name>
        <dbReference type="ChEBI" id="CHEBI:18420"/>
    </ligand>
</feature>
<keyword evidence="4 11" id="KW-0444">Lipid biosynthesis</keyword>
<evidence type="ECO:0000256" key="9">
    <source>
        <dbReference type="ARBA" id="ARBA00023098"/>
    </source>
</evidence>
<evidence type="ECO:0000256" key="4">
    <source>
        <dbReference type="ARBA" id="ARBA00022516"/>
    </source>
</evidence>
<evidence type="ECO:0000256" key="5">
    <source>
        <dbReference type="ARBA" id="ARBA00022679"/>
    </source>
</evidence>
<evidence type="ECO:0000256" key="10">
    <source>
        <dbReference type="ARBA" id="ARBA00023160"/>
    </source>
</evidence>
<dbReference type="InterPro" id="IPR002582">
    <property type="entry name" value="ACPS"/>
</dbReference>
<comment type="subcellular location">
    <subcellularLocation>
        <location evidence="11">Cytoplasm</location>
    </subcellularLocation>
</comment>
<dbReference type="PANTHER" id="PTHR12215">
    <property type="entry name" value="PHOSPHOPANTETHEINE TRANSFERASE"/>
    <property type="match status" value="1"/>
</dbReference>
<keyword evidence="8 11" id="KW-0460">Magnesium</keyword>
<dbReference type="GO" id="GO:0008897">
    <property type="term" value="F:holo-[acyl-carrier-protein] synthase activity"/>
    <property type="evidence" value="ECO:0007669"/>
    <property type="project" value="UniProtKB-UniRule"/>
</dbReference>
<dbReference type="InterPro" id="IPR004568">
    <property type="entry name" value="Ppantetheine-prot_Trfase_dom"/>
</dbReference>
<proteinExistence type="inferred from homology"/>
<dbReference type="NCBIfam" id="TIGR00516">
    <property type="entry name" value="acpS"/>
    <property type="match status" value="1"/>
</dbReference>
<keyword evidence="7 11" id="KW-0276">Fatty acid metabolism</keyword>
<dbReference type="GO" id="GO:0006633">
    <property type="term" value="P:fatty acid biosynthetic process"/>
    <property type="evidence" value="ECO:0007669"/>
    <property type="project" value="UniProtKB-UniRule"/>
</dbReference>
<feature type="domain" description="4'-phosphopantetheinyl transferase" evidence="12">
    <location>
        <begin position="5"/>
        <end position="113"/>
    </location>
</feature>
<name>A0A3A9KCJ5_9BACI</name>
<reference evidence="13 14" key="1">
    <citation type="submission" date="2017-10" db="EMBL/GenBank/DDBJ databases">
        <title>Bacillus sp. nov., a halophilic bacterium isolated from a Keqin Lake.</title>
        <authorList>
            <person name="Wang H."/>
        </authorList>
    </citation>
    <scope>NUCLEOTIDE SEQUENCE [LARGE SCALE GENOMIC DNA]</scope>
    <source>
        <strain evidence="13 14">KCTC 13187</strain>
    </source>
</reference>
<dbReference type="RefSeq" id="WP_110939290.1">
    <property type="nucleotide sequence ID" value="NZ_NJAW01000037.1"/>
</dbReference>
<protein>
    <recommendedName>
        <fullName evidence="11">Holo-[acyl-carrier-protein] synthase</fullName>
        <shortName evidence="11">Holo-ACP synthase</shortName>
        <ecNumber evidence="11">2.7.8.7</ecNumber>
    </recommendedName>
    <alternativeName>
        <fullName evidence="11">4'-phosphopantetheinyl transferase AcpS</fullName>
    </alternativeName>
</protein>
<dbReference type="HAMAP" id="MF_00101">
    <property type="entry name" value="AcpS"/>
    <property type="match status" value="1"/>
</dbReference>
<organism evidence="13 14">
    <name type="scientific">Salipaludibacillus neizhouensis</name>
    <dbReference type="NCBI Taxonomy" id="885475"/>
    <lineage>
        <taxon>Bacteria</taxon>
        <taxon>Bacillati</taxon>
        <taxon>Bacillota</taxon>
        <taxon>Bacilli</taxon>
        <taxon>Bacillales</taxon>
        <taxon>Bacillaceae</taxon>
    </lineage>
</organism>
<keyword evidence="6 11" id="KW-0479">Metal-binding</keyword>
<sequence length="121" mass="13841">MIIGTGIDIVEIQRIKDTYRRKPAFAKRILTNHEFETFASLSEKRKIEFLAGRFAVKEAYSKALGCGIGKDLSFQDIEIRSEERGKPCIYAREKAKEQEVHVSITHTREYAAAQVIIESIH</sequence>
<dbReference type="Gene3D" id="3.90.470.20">
    <property type="entry name" value="4'-phosphopantetheinyl transferase domain"/>
    <property type="match status" value="1"/>
</dbReference>
<dbReference type="SUPFAM" id="SSF56214">
    <property type="entry name" value="4'-phosphopantetheinyl transferase"/>
    <property type="match status" value="1"/>
</dbReference>
<evidence type="ECO:0000256" key="2">
    <source>
        <dbReference type="ARBA" id="ARBA00010990"/>
    </source>
</evidence>
<evidence type="ECO:0000256" key="8">
    <source>
        <dbReference type="ARBA" id="ARBA00022842"/>
    </source>
</evidence>
<evidence type="ECO:0000259" key="12">
    <source>
        <dbReference type="Pfam" id="PF01648"/>
    </source>
</evidence>
<comment type="function">
    <text evidence="11">Transfers the 4'-phosphopantetheine moiety from coenzyme A to a Ser of acyl-carrier-protein.</text>
</comment>
<dbReference type="OrthoDB" id="517356at2"/>
<feature type="binding site" evidence="11">
    <location>
        <position position="58"/>
    </location>
    <ligand>
        <name>Mg(2+)</name>
        <dbReference type="ChEBI" id="CHEBI:18420"/>
    </ligand>
</feature>